<keyword evidence="8" id="KW-0119">Carbohydrate metabolism</keyword>
<evidence type="ECO:0000256" key="3">
    <source>
        <dbReference type="ARBA" id="ARBA00022525"/>
    </source>
</evidence>
<sequence length="912" mass="94972">MHRRTRGRISVALALSVAAAGGLGLITILPRSASAITSPVAFTADDLPTWQTNGIVWTLAEANGTVFAGGTFSQVRPPDGESGTAQNALNFVALDAATGDPTSCKLSFAVGSGTATVRALAVSPDKKTLYAGGYFGSVNNVPVSSLAAIDIATCTPKADFRPSVPATVRALAVTGDTVYLGGDFTSVGGARHERYAAVDATSGAVKPFQADVDEPGRAVAVTPDGKNVILGGDFFAVNGANSHALAVVDATTGANVRTYPGFIESRSVVKALDTDATGFYTGNEGTGGGVFDGRIALDLSTMNQRWRDTCLGATQAVESYEGVLYSASHAHDCSSVGEFPDGRRRHLLAEPTTGTNKLGWFPDTNDGLAEGIGPRAMVVSETSDNKYMWVGGEFTTVNGAAAQGLTRFASSPDIGAPTVPAVSAEALSPTEARVRWRSSYDLDDSRLTYKVYRNNGSSPVYTVEGDSVEWSRPQLSFTDKNVTPGSTYSYRVTATDAAGNASGLSSTVTVTVPTSAQNYPAQVLGDGANLYWRYDESASPFIGDSSSGDQNGVQVNGPSLRQTPAAVTGTSTAIGFNGSNEWVYSEKRTTVPSQYSIETWFKTTTTRGGKLVGFGDRTTGTSGNYDKHVYMRNNGQLIFGVWTGTARTITTPDSYNDGAWHHVVATQGASGMALYVDGVQVGTLAETSNQSYSGYWRTGGDNLNGWPNRPTSYHFAGQMDETAIYPSVLSASQVQKHHALASAAADTVQTVKAADDTYVNAGAASTNYGTSTSLAVRGSAAYETYLRFDLPAAPAGTVLKSARLTVKTTTLSSAGSTDEVSVRPFTGSWTESGTTYASKPAVSGTAIGTLTGMTELSSLYSTALDTGALSPALGGSYDLALTSTGTDALWLWSGEASAAENTPQLVLTFGAP</sequence>
<keyword evidence="3" id="KW-0964">Secreted</keyword>
<evidence type="ECO:0000256" key="5">
    <source>
        <dbReference type="ARBA" id="ARBA00023157"/>
    </source>
</evidence>
<dbReference type="Gene3D" id="2.60.120.200">
    <property type="match status" value="1"/>
</dbReference>
<keyword evidence="7" id="KW-0378">Hydrolase</keyword>
<evidence type="ECO:0000256" key="8">
    <source>
        <dbReference type="ARBA" id="ARBA00023326"/>
    </source>
</evidence>
<dbReference type="Gene3D" id="2.60.40.10">
    <property type="entry name" value="Immunoglobulins"/>
    <property type="match status" value="1"/>
</dbReference>
<dbReference type="InterPro" id="IPR003961">
    <property type="entry name" value="FN3_dom"/>
</dbReference>
<dbReference type="GO" id="GO:0042995">
    <property type="term" value="C:cell projection"/>
    <property type="evidence" value="ECO:0007669"/>
    <property type="project" value="UniProtKB-SubCell"/>
</dbReference>
<proteinExistence type="predicted"/>
<evidence type="ECO:0000259" key="9">
    <source>
        <dbReference type="PROSITE" id="PS50853"/>
    </source>
</evidence>
<comment type="subcellular location">
    <subcellularLocation>
        <location evidence="1">Cell projection</location>
    </subcellularLocation>
    <subcellularLocation>
        <location evidence="2">Secreted</location>
    </subcellularLocation>
</comment>
<evidence type="ECO:0000256" key="4">
    <source>
        <dbReference type="ARBA" id="ARBA00022729"/>
    </source>
</evidence>
<evidence type="ECO:0000256" key="7">
    <source>
        <dbReference type="ARBA" id="ARBA00023295"/>
    </source>
</evidence>
<dbReference type="CDD" id="cd00110">
    <property type="entry name" value="LamG"/>
    <property type="match status" value="1"/>
</dbReference>
<comment type="caution">
    <text evidence="10">The sequence shown here is derived from an EMBL/GenBank/DDBJ whole genome shotgun (WGS) entry which is preliminary data.</text>
</comment>
<keyword evidence="8" id="KW-0624">Polysaccharide degradation</keyword>
<dbReference type="SUPFAM" id="SSF49265">
    <property type="entry name" value="Fibronectin type III"/>
    <property type="match status" value="1"/>
</dbReference>
<name>A0A5R9EDT7_9ACTN</name>
<dbReference type="SUPFAM" id="SSF49899">
    <property type="entry name" value="Concanavalin A-like lectins/glucanases"/>
    <property type="match status" value="1"/>
</dbReference>
<dbReference type="InterPro" id="IPR001791">
    <property type="entry name" value="Laminin_G"/>
</dbReference>
<organism evidence="10 11">
    <name type="scientific">Streptomyces marianii</name>
    <dbReference type="NCBI Taxonomy" id="1817406"/>
    <lineage>
        <taxon>Bacteria</taxon>
        <taxon>Bacillati</taxon>
        <taxon>Actinomycetota</taxon>
        <taxon>Actinomycetes</taxon>
        <taxon>Kitasatosporales</taxon>
        <taxon>Streptomycetaceae</taxon>
        <taxon>Streptomyces</taxon>
    </lineage>
</organism>
<evidence type="ECO:0000256" key="6">
    <source>
        <dbReference type="ARBA" id="ARBA00023273"/>
    </source>
</evidence>
<feature type="domain" description="Fibronectin type-III" evidence="9">
    <location>
        <begin position="416"/>
        <end position="515"/>
    </location>
</feature>
<dbReference type="InterPro" id="IPR013783">
    <property type="entry name" value="Ig-like_fold"/>
</dbReference>
<evidence type="ECO:0000313" key="11">
    <source>
        <dbReference type="Proteomes" id="UP000305921"/>
    </source>
</evidence>
<evidence type="ECO:0000256" key="2">
    <source>
        <dbReference type="ARBA" id="ARBA00004613"/>
    </source>
</evidence>
<dbReference type="NCBIfam" id="NF033679">
    <property type="entry name" value="DNRLRE_dom"/>
    <property type="match status" value="1"/>
</dbReference>
<keyword evidence="4" id="KW-0732">Signal</keyword>
<keyword evidence="5" id="KW-1015">Disulfide bond</keyword>
<gene>
    <name evidence="10" type="ORF">FEF34_33310</name>
</gene>
<dbReference type="InterPro" id="IPR013320">
    <property type="entry name" value="ConA-like_dom_sf"/>
</dbReference>
<dbReference type="GO" id="GO:0016798">
    <property type="term" value="F:hydrolase activity, acting on glycosyl bonds"/>
    <property type="evidence" value="ECO:0007669"/>
    <property type="project" value="UniProtKB-KW"/>
</dbReference>
<accession>A0A5R9EDT7</accession>
<dbReference type="CDD" id="cd00063">
    <property type="entry name" value="FN3"/>
    <property type="match status" value="1"/>
</dbReference>
<dbReference type="GO" id="GO:0005576">
    <property type="term" value="C:extracellular region"/>
    <property type="evidence" value="ECO:0007669"/>
    <property type="project" value="UniProtKB-SubCell"/>
</dbReference>
<evidence type="ECO:0000313" key="10">
    <source>
        <dbReference type="EMBL" id="TLQ47195.1"/>
    </source>
</evidence>
<dbReference type="SUPFAM" id="SSF50998">
    <property type="entry name" value="Quinoprotein alcohol dehydrogenase-like"/>
    <property type="match status" value="1"/>
</dbReference>
<dbReference type="EMBL" id="VAWE01000001">
    <property type="protein sequence ID" value="TLQ47195.1"/>
    <property type="molecule type" value="Genomic_DNA"/>
</dbReference>
<dbReference type="InterPro" id="IPR006558">
    <property type="entry name" value="LamG-like"/>
</dbReference>
<dbReference type="OrthoDB" id="9802683at2"/>
<dbReference type="InterPro" id="IPR011047">
    <property type="entry name" value="Quinoprotein_ADH-like_sf"/>
</dbReference>
<evidence type="ECO:0000256" key="1">
    <source>
        <dbReference type="ARBA" id="ARBA00004316"/>
    </source>
</evidence>
<dbReference type="AlphaFoldDB" id="A0A5R9EDT7"/>
<dbReference type="SMART" id="SM00560">
    <property type="entry name" value="LamGL"/>
    <property type="match status" value="1"/>
</dbReference>
<dbReference type="GO" id="GO:0000272">
    <property type="term" value="P:polysaccharide catabolic process"/>
    <property type="evidence" value="ECO:0007669"/>
    <property type="project" value="UniProtKB-KW"/>
</dbReference>
<dbReference type="InterPro" id="IPR036116">
    <property type="entry name" value="FN3_sf"/>
</dbReference>
<dbReference type="SMART" id="SM00060">
    <property type="entry name" value="FN3"/>
    <property type="match status" value="1"/>
</dbReference>
<dbReference type="Pfam" id="PF24517">
    <property type="entry name" value="CBM96"/>
    <property type="match status" value="1"/>
</dbReference>
<keyword evidence="6" id="KW-0966">Cell projection</keyword>
<reference evidence="10 11" key="1">
    <citation type="submission" date="2019-05" db="EMBL/GenBank/DDBJ databases">
        <title>Streptomyces marianii sp. nov., a novel marine actinomycete from southern coast of India.</title>
        <authorList>
            <person name="Iniyan A.M."/>
            <person name="Wink J."/>
            <person name="Ramprasad E."/>
            <person name="Ramana C.V."/>
            <person name="Bunk B."/>
            <person name="Sproer C."/>
            <person name="Joseph F.-J.R.S."/>
            <person name="Vincent S.G.P."/>
        </authorList>
    </citation>
    <scope>NUCLEOTIDE SEQUENCE [LARGE SCALE GENOMIC DNA]</scope>
    <source>
        <strain evidence="10 11">ICN19</strain>
    </source>
</reference>
<keyword evidence="11" id="KW-1185">Reference proteome</keyword>
<dbReference type="PROSITE" id="PS50853">
    <property type="entry name" value="FN3"/>
    <property type="match status" value="1"/>
</dbReference>
<dbReference type="RefSeq" id="WP_138056480.1">
    <property type="nucleotide sequence ID" value="NZ_VAWE01000001.1"/>
</dbReference>
<protein>
    <submittedName>
        <fullName evidence="10">DNRLRE domain-containing protein</fullName>
    </submittedName>
</protein>
<dbReference type="Pfam" id="PF13385">
    <property type="entry name" value="Laminin_G_3"/>
    <property type="match status" value="1"/>
</dbReference>
<dbReference type="Proteomes" id="UP000305921">
    <property type="component" value="Unassembled WGS sequence"/>
</dbReference>
<keyword evidence="7" id="KW-0326">Glycosidase</keyword>
<dbReference type="InterPro" id="IPR055372">
    <property type="entry name" value="CBM96"/>
</dbReference>